<gene>
    <name evidence="1" type="ORF">SAMN04489707_101085</name>
</gene>
<reference evidence="1 2" key="1">
    <citation type="submission" date="2016-10" db="EMBL/GenBank/DDBJ databases">
        <authorList>
            <person name="de Groot N.N."/>
        </authorList>
    </citation>
    <scope>NUCLEOTIDE SEQUENCE [LARGE SCALE GENOMIC DNA]</scope>
    <source>
        <strain evidence="1 2">R-24608</strain>
    </source>
</reference>
<evidence type="ECO:0000313" key="2">
    <source>
        <dbReference type="Proteomes" id="UP000183656"/>
    </source>
</evidence>
<protein>
    <submittedName>
        <fullName evidence="1">Uncharacterized protein</fullName>
    </submittedName>
</protein>
<dbReference type="OrthoDB" id="8689649at2"/>
<name>A0A1I7HGD8_9BURK</name>
<dbReference type="EMBL" id="FPBX01000010">
    <property type="protein sequence ID" value="SFU59800.1"/>
    <property type="molecule type" value="Genomic_DNA"/>
</dbReference>
<dbReference type="RefSeq" id="WP_054255076.1">
    <property type="nucleotide sequence ID" value="NZ_CYIG01000004.1"/>
</dbReference>
<keyword evidence="2" id="KW-1185">Reference proteome</keyword>
<dbReference type="STRING" id="343013.SAMN04489707_101085"/>
<accession>A0A1I7HGD8</accession>
<evidence type="ECO:0000313" key="1">
    <source>
        <dbReference type="EMBL" id="SFU59800.1"/>
    </source>
</evidence>
<dbReference type="Proteomes" id="UP000183656">
    <property type="component" value="Unassembled WGS sequence"/>
</dbReference>
<proteinExistence type="predicted"/>
<sequence length="71" mass="7859">MLEKQNAERVGNYVVTPLTRTTDAGVTASVSIRRGVYDRIFRFIPAFACHAQAAQYALAQGRSMVLQNQLS</sequence>
<dbReference type="AlphaFoldDB" id="A0A1I7HGD8"/>
<organism evidence="1 2">
    <name type="scientific">Paenacidovorax caeni</name>
    <dbReference type="NCBI Taxonomy" id="343013"/>
    <lineage>
        <taxon>Bacteria</taxon>
        <taxon>Pseudomonadati</taxon>
        <taxon>Pseudomonadota</taxon>
        <taxon>Betaproteobacteria</taxon>
        <taxon>Burkholderiales</taxon>
        <taxon>Comamonadaceae</taxon>
        <taxon>Paenacidovorax</taxon>
    </lineage>
</organism>